<gene>
    <name evidence="3" type="ORF">O6P43_005337</name>
</gene>
<keyword evidence="2" id="KW-0732">Signal</keyword>
<evidence type="ECO:0000256" key="1">
    <source>
        <dbReference type="SAM" id="Phobius"/>
    </source>
</evidence>
<keyword evidence="4" id="KW-1185">Reference proteome</keyword>
<dbReference type="SUPFAM" id="SSF50386">
    <property type="entry name" value="STI-like"/>
    <property type="match status" value="1"/>
</dbReference>
<dbReference type="Pfam" id="PF00197">
    <property type="entry name" value="Kunitz_legume"/>
    <property type="match status" value="1"/>
</dbReference>
<dbReference type="GO" id="GO:0004866">
    <property type="term" value="F:endopeptidase inhibitor activity"/>
    <property type="evidence" value="ECO:0007669"/>
    <property type="project" value="InterPro"/>
</dbReference>
<name>A0AAD7VGX2_QUISA</name>
<dbReference type="PRINTS" id="PR00291">
    <property type="entry name" value="KUNITZINHBTR"/>
</dbReference>
<dbReference type="InterPro" id="IPR002160">
    <property type="entry name" value="Prot_inh_Kunz-lg"/>
</dbReference>
<reference evidence="3" key="1">
    <citation type="journal article" date="2023" name="Science">
        <title>Elucidation of the pathway for biosynthesis of saponin adjuvants from the soapbark tree.</title>
        <authorList>
            <person name="Reed J."/>
            <person name="Orme A."/>
            <person name="El-Demerdash A."/>
            <person name="Owen C."/>
            <person name="Martin L.B.B."/>
            <person name="Misra R.C."/>
            <person name="Kikuchi S."/>
            <person name="Rejzek M."/>
            <person name="Martin A.C."/>
            <person name="Harkess A."/>
            <person name="Leebens-Mack J."/>
            <person name="Louveau T."/>
            <person name="Stephenson M.J."/>
            <person name="Osbourn A."/>
        </authorList>
    </citation>
    <scope>NUCLEOTIDE SEQUENCE</scope>
    <source>
        <strain evidence="3">S10</strain>
    </source>
</reference>
<proteinExistence type="predicted"/>
<dbReference type="KEGG" id="qsa:O6P43_005337"/>
<dbReference type="AlphaFoldDB" id="A0AAD7VGX2"/>
<dbReference type="PANTHER" id="PTHR33107">
    <property type="entry name" value="KUNITZ TRYPSIN INHIBITOR 2"/>
    <property type="match status" value="1"/>
</dbReference>
<keyword evidence="1" id="KW-0812">Transmembrane</keyword>
<dbReference type="Gene3D" id="2.80.10.50">
    <property type="match status" value="1"/>
</dbReference>
<evidence type="ECO:0000313" key="4">
    <source>
        <dbReference type="Proteomes" id="UP001163823"/>
    </source>
</evidence>
<feature type="chain" id="PRO_5042013890" evidence="2">
    <location>
        <begin position="24"/>
        <end position="121"/>
    </location>
</feature>
<keyword evidence="1" id="KW-1133">Transmembrane helix</keyword>
<dbReference type="EMBL" id="JARAOO010000003">
    <property type="protein sequence ID" value="KAJ7975411.1"/>
    <property type="molecule type" value="Genomic_DNA"/>
</dbReference>
<keyword evidence="1" id="KW-0472">Membrane</keyword>
<evidence type="ECO:0000256" key="2">
    <source>
        <dbReference type="SAM" id="SignalP"/>
    </source>
</evidence>
<evidence type="ECO:0000313" key="3">
    <source>
        <dbReference type="EMBL" id="KAJ7975411.1"/>
    </source>
</evidence>
<dbReference type="Proteomes" id="UP001163823">
    <property type="component" value="Chromosome 3"/>
</dbReference>
<comment type="caution">
    <text evidence="3">The sequence shown here is derived from an EMBL/GenBank/DDBJ whole genome shotgun (WGS) entry which is preliminary data.</text>
</comment>
<feature type="transmembrane region" description="Helical" evidence="1">
    <location>
        <begin position="94"/>
        <end position="113"/>
    </location>
</feature>
<dbReference type="InterPro" id="IPR011065">
    <property type="entry name" value="Kunitz_inhibitor_STI-like_sf"/>
</dbReference>
<accession>A0AAD7VGX2</accession>
<feature type="signal peptide" evidence="2">
    <location>
        <begin position="1"/>
        <end position="23"/>
    </location>
</feature>
<dbReference type="PROSITE" id="PS00283">
    <property type="entry name" value="SOYBEAN_KUNITZ"/>
    <property type="match status" value="1"/>
</dbReference>
<protein>
    <submittedName>
        <fullName evidence="3">Kunitz-type trypsin inhibitor</fullName>
    </submittedName>
</protein>
<organism evidence="3 4">
    <name type="scientific">Quillaja saponaria</name>
    <name type="common">Soap bark tree</name>
    <dbReference type="NCBI Taxonomy" id="32244"/>
    <lineage>
        <taxon>Eukaryota</taxon>
        <taxon>Viridiplantae</taxon>
        <taxon>Streptophyta</taxon>
        <taxon>Embryophyta</taxon>
        <taxon>Tracheophyta</taxon>
        <taxon>Spermatophyta</taxon>
        <taxon>Magnoliopsida</taxon>
        <taxon>eudicotyledons</taxon>
        <taxon>Gunneridae</taxon>
        <taxon>Pentapetalae</taxon>
        <taxon>rosids</taxon>
        <taxon>fabids</taxon>
        <taxon>Fabales</taxon>
        <taxon>Quillajaceae</taxon>
        <taxon>Quillaja</taxon>
    </lineage>
</organism>
<sequence>MKKTSPQLLALSSFIILLSFISAQPFLASAELVLDSTGEPLQWSNNYYVLPHNWRPPGGGLSLGTHNNNSCPHYVTQERSEVATSTFYESLHSLFYHFLYVLSSISTFSFRLLPSYANVAS</sequence>
<dbReference type="PANTHER" id="PTHR33107:SF5">
    <property type="entry name" value="KUNITZ TRYPSIN INHIBITOR 5"/>
    <property type="match status" value="1"/>
</dbReference>